<keyword evidence="3" id="KW-1185">Reference proteome</keyword>
<protein>
    <recommendedName>
        <fullName evidence="4">Heavy-metal-associated domain-containing protein</fullName>
    </recommendedName>
</protein>
<name>A0ABT2J8Q6_9PSEU</name>
<dbReference type="Proteomes" id="UP001156441">
    <property type="component" value="Unassembled WGS sequence"/>
</dbReference>
<evidence type="ECO:0000256" key="1">
    <source>
        <dbReference type="SAM" id="MobiDB-lite"/>
    </source>
</evidence>
<evidence type="ECO:0000313" key="3">
    <source>
        <dbReference type="Proteomes" id="UP001156441"/>
    </source>
</evidence>
<dbReference type="RefSeq" id="WP_260191653.1">
    <property type="nucleotide sequence ID" value="NZ_JAFFZE010000012.1"/>
</dbReference>
<evidence type="ECO:0000313" key="2">
    <source>
        <dbReference type="EMBL" id="MCT2584247.1"/>
    </source>
</evidence>
<gene>
    <name evidence="2" type="ORF">JT362_14070</name>
</gene>
<feature type="region of interest" description="Disordered" evidence="1">
    <location>
        <begin position="33"/>
        <end position="71"/>
    </location>
</feature>
<comment type="caution">
    <text evidence="2">The sequence shown here is derived from an EMBL/GenBank/DDBJ whole genome shotgun (WGS) entry which is preliminary data.</text>
</comment>
<evidence type="ECO:0008006" key="4">
    <source>
        <dbReference type="Google" id="ProtNLM"/>
    </source>
</evidence>
<accession>A0ABT2J8Q6</accession>
<feature type="compositionally biased region" description="Gly residues" evidence="1">
    <location>
        <begin position="47"/>
        <end position="62"/>
    </location>
</feature>
<proteinExistence type="predicted"/>
<dbReference type="EMBL" id="JAFFZE010000012">
    <property type="protein sequence ID" value="MCT2584247.1"/>
    <property type="molecule type" value="Genomic_DNA"/>
</dbReference>
<reference evidence="2 3" key="1">
    <citation type="submission" date="2021-02" db="EMBL/GenBank/DDBJ databases">
        <title>Actinophytocola xerophila sp. nov., isolated from soil of cotton cropping field.</title>
        <authorList>
            <person name="Huang R."/>
            <person name="Chen X."/>
            <person name="Ge X."/>
            <person name="Liu W."/>
        </authorList>
    </citation>
    <scope>NUCLEOTIDE SEQUENCE [LARGE SCALE GENOMIC DNA]</scope>
    <source>
        <strain evidence="2 3">S1-96</strain>
    </source>
</reference>
<organism evidence="2 3">
    <name type="scientific">Actinophytocola gossypii</name>
    <dbReference type="NCBI Taxonomy" id="2812003"/>
    <lineage>
        <taxon>Bacteria</taxon>
        <taxon>Bacillati</taxon>
        <taxon>Actinomycetota</taxon>
        <taxon>Actinomycetes</taxon>
        <taxon>Pseudonocardiales</taxon>
        <taxon>Pseudonocardiaceae</taxon>
    </lineage>
</organism>
<sequence>MAAARLGGFALVLAVAFAGAYGIGQAFGPVDSIDSGDSPAEPAAAGHGHGGGGESGGESGGHAEGEPLPAGLRVTADGHTLEVVDPRGFAFRILDESGDPVTRFTPNHDKLMHLIVARRDLSGFRHVHPEMSADGTWRVPLDLRDAGDYRMFADFVPAGRTEPVTLGVDVPVPGDYRPVPMPPPALTAEVDGYRVTLSGHLDAGTTSRLTLTVDKGGVPVTDLQPYLGAYGHLVALRQGDLAYLHVHPHDGAAAGPSVTFDTEVPSTGTYRLYLDFKHGDVVRTAEFTAVAEPHEER</sequence>